<protein>
    <submittedName>
        <fullName evidence="6">Autotransporter domain-containing protein</fullName>
    </submittedName>
</protein>
<keyword evidence="1" id="KW-0645">Protease</keyword>
<dbReference type="Proteomes" id="UP001239462">
    <property type="component" value="Unassembled WGS sequence"/>
</dbReference>
<dbReference type="InterPro" id="IPR002884">
    <property type="entry name" value="P_dom"/>
</dbReference>
<evidence type="ECO:0000256" key="2">
    <source>
        <dbReference type="ARBA" id="ARBA00022801"/>
    </source>
</evidence>
<dbReference type="SUPFAM" id="SSF49785">
    <property type="entry name" value="Galactose-binding domain-like"/>
    <property type="match status" value="1"/>
</dbReference>
<dbReference type="Pfam" id="PF03797">
    <property type="entry name" value="Autotransporter"/>
    <property type="match status" value="1"/>
</dbReference>
<accession>A0ABT7PIP5</accession>
<keyword evidence="3" id="KW-0732">Signal</keyword>
<evidence type="ECO:0000313" key="6">
    <source>
        <dbReference type="EMBL" id="MDM4016367.1"/>
    </source>
</evidence>
<dbReference type="PROSITE" id="PS51829">
    <property type="entry name" value="P_HOMO_B"/>
    <property type="match status" value="1"/>
</dbReference>
<feature type="signal peptide" evidence="3">
    <location>
        <begin position="1"/>
        <end position="29"/>
    </location>
</feature>
<dbReference type="InterPro" id="IPR036709">
    <property type="entry name" value="Autotransporte_beta_dom_sf"/>
</dbReference>
<dbReference type="RefSeq" id="WP_289164006.1">
    <property type="nucleotide sequence ID" value="NZ_JASZZN010000008.1"/>
</dbReference>
<dbReference type="NCBIfam" id="TIGR01414">
    <property type="entry name" value="autotrans_barl"/>
    <property type="match status" value="1"/>
</dbReference>
<dbReference type="InterPro" id="IPR006315">
    <property type="entry name" value="OM_autotransptr_brl_dom"/>
</dbReference>
<gene>
    <name evidence="6" type="ORF">QTN89_13065</name>
</gene>
<dbReference type="InterPro" id="IPR005546">
    <property type="entry name" value="Autotransporte_beta"/>
</dbReference>
<comment type="caution">
    <text evidence="6">The sequence shown here is derived from an EMBL/GenBank/DDBJ whole genome shotgun (WGS) entry which is preliminary data.</text>
</comment>
<proteinExistence type="predicted"/>
<reference evidence="6 7" key="1">
    <citation type="submission" date="2023-06" db="EMBL/GenBank/DDBJ databases">
        <title>Roseiconus lacunae JC819 isolated from Gulf of Mannar region, Tamil Nadu.</title>
        <authorList>
            <person name="Pk S."/>
            <person name="Ch S."/>
            <person name="Ch V.R."/>
        </authorList>
    </citation>
    <scope>NUCLEOTIDE SEQUENCE [LARGE SCALE GENOMIC DNA]</scope>
    <source>
        <strain evidence="6 7">JC819</strain>
    </source>
</reference>
<dbReference type="Gene3D" id="2.60.120.260">
    <property type="entry name" value="Galactose-binding domain-like"/>
    <property type="match status" value="1"/>
</dbReference>
<keyword evidence="7" id="KW-1185">Reference proteome</keyword>
<feature type="domain" description="P/Homo B" evidence="5">
    <location>
        <begin position="27"/>
        <end position="176"/>
    </location>
</feature>
<keyword evidence="2" id="KW-0378">Hydrolase</keyword>
<organism evidence="6 7">
    <name type="scientific">Roseiconus lacunae</name>
    <dbReference type="NCBI Taxonomy" id="2605694"/>
    <lineage>
        <taxon>Bacteria</taxon>
        <taxon>Pseudomonadati</taxon>
        <taxon>Planctomycetota</taxon>
        <taxon>Planctomycetia</taxon>
        <taxon>Pirellulales</taxon>
        <taxon>Pirellulaceae</taxon>
        <taxon>Roseiconus</taxon>
    </lineage>
</organism>
<feature type="chain" id="PRO_5045172624" evidence="3">
    <location>
        <begin position="30"/>
        <end position="528"/>
    </location>
</feature>
<evidence type="ECO:0000259" key="5">
    <source>
        <dbReference type="PROSITE" id="PS51829"/>
    </source>
</evidence>
<evidence type="ECO:0000256" key="3">
    <source>
        <dbReference type="SAM" id="SignalP"/>
    </source>
</evidence>
<evidence type="ECO:0000313" key="7">
    <source>
        <dbReference type="Proteomes" id="UP001239462"/>
    </source>
</evidence>
<evidence type="ECO:0000259" key="4">
    <source>
        <dbReference type="PROSITE" id="PS51208"/>
    </source>
</evidence>
<dbReference type="PROSITE" id="PS51208">
    <property type="entry name" value="AUTOTRANSPORTER"/>
    <property type="match status" value="1"/>
</dbReference>
<dbReference type="Gene3D" id="2.40.128.130">
    <property type="entry name" value="Autotransporter beta-domain"/>
    <property type="match status" value="1"/>
</dbReference>
<dbReference type="SMART" id="SM00869">
    <property type="entry name" value="Autotransporter"/>
    <property type="match status" value="1"/>
</dbReference>
<evidence type="ECO:0000256" key="1">
    <source>
        <dbReference type="ARBA" id="ARBA00022670"/>
    </source>
</evidence>
<feature type="domain" description="Autotransporter" evidence="4">
    <location>
        <begin position="261"/>
        <end position="528"/>
    </location>
</feature>
<dbReference type="InterPro" id="IPR008979">
    <property type="entry name" value="Galactose-bd-like_sf"/>
</dbReference>
<name>A0ABT7PIP5_9BACT</name>
<sequence>MHQLNLRRAIQLGMLVLVSSSAASSSATAQTYTSTDTPLRIPPAGTTGQTISSINVTDSFAIADLDVNVDYNHTFNADLAATVTSPNGTSVQLFDGVGGATNAQNGGYRFDDDATGSFPVGFPATNQSYQPQQALSAFNGENAQGTWTLTMIDDLGGDIGTLNFWQLFFLSATPPTDASFADVLASASLLEIQATSQFIDLLADRLRGGVTTSARQYAMQMSRISASPQPYEQPIRLVSTAPSDSGIQQVSYHTNPVYHARKISKNSAWVSGYGAQGSVDNGFQYDFAGVAFGAQRQLDCFTAIGLAGNYYGADGSRGSGNVDLDTLGVALYGSRRLRSNMYLTGILGFSDGDYDTSRQTNTGLASGESDSDAFQSYFELGRTYRSRGWTLQPHVAFQYIGVDYDGYSETGASVSNLQIADDNVDSARGILGASVSRNLCVLGGTLAPIYRIAYTHEFADTDQILVGQFAGANGLRIQGAELGRDFLDLGVGFGYAARCGVTLYADYDAQFTSEHDQHTGQGGMMFAW</sequence>
<dbReference type="EMBL" id="JASZZN010000008">
    <property type="protein sequence ID" value="MDM4016367.1"/>
    <property type="molecule type" value="Genomic_DNA"/>
</dbReference>
<dbReference type="SUPFAM" id="SSF103515">
    <property type="entry name" value="Autotransporter"/>
    <property type="match status" value="1"/>
</dbReference>
<dbReference type="Pfam" id="PF01483">
    <property type="entry name" value="P_proprotein"/>
    <property type="match status" value="1"/>
</dbReference>